<evidence type="ECO:0000313" key="3">
    <source>
        <dbReference type="Proteomes" id="UP000316093"/>
    </source>
</evidence>
<keyword evidence="1" id="KW-0732">Signal</keyword>
<dbReference type="OrthoDB" id="5956593at2"/>
<dbReference type="EMBL" id="CP041046">
    <property type="protein sequence ID" value="QDE40227.1"/>
    <property type="molecule type" value="Genomic_DNA"/>
</dbReference>
<protein>
    <submittedName>
        <fullName evidence="2">Uncharacterized protein</fullName>
    </submittedName>
</protein>
<evidence type="ECO:0000313" key="2">
    <source>
        <dbReference type="EMBL" id="QDE40227.1"/>
    </source>
</evidence>
<reference evidence="2 3" key="1">
    <citation type="submission" date="2019-06" db="EMBL/GenBank/DDBJ databases">
        <title>A complete genome sequence for Luteibacter pinisoli MAH-14.</title>
        <authorList>
            <person name="Baltrus D.A."/>
        </authorList>
    </citation>
    <scope>NUCLEOTIDE SEQUENCE [LARGE SCALE GENOMIC DNA]</scope>
    <source>
        <strain evidence="2 3">MAH-14</strain>
    </source>
</reference>
<dbReference type="AlphaFoldDB" id="A0A4Y5Z4Z3"/>
<dbReference type="KEGG" id="lpy:FIV34_13940"/>
<keyword evidence="3" id="KW-1185">Reference proteome</keyword>
<accession>A0A4Y5Z4Z3</accession>
<gene>
    <name evidence="2" type="ORF">FIV34_13940</name>
</gene>
<feature type="signal peptide" evidence="1">
    <location>
        <begin position="1"/>
        <end position="18"/>
    </location>
</feature>
<proteinExistence type="predicted"/>
<dbReference type="RefSeq" id="WP_139983742.1">
    <property type="nucleotide sequence ID" value="NZ_CP041046.1"/>
</dbReference>
<sequence>MKRYGRLVALLLPTAGMAATPPPPPDLGPLVARLVDDTTKDSVSQARAFRLLMGLGRPAVPYVIAHLGDSRKLAEQSIWVQAPTGRSDTQYHPWYVHDGLLAVLKELTGYSRAPLTGHLLPSQRAKSTRKWVAYCVDRYPAQAAVCQSALQNSDIGHGAGPQVADAR</sequence>
<evidence type="ECO:0000256" key="1">
    <source>
        <dbReference type="SAM" id="SignalP"/>
    </source>
</evidence>
<dbReference type="Proteomes" id="UP000316093">
    <property type="component" value="Chromosome"/>
</dbReference>
<organism evidence="2 3">
    <name type="scientific">Luteibacter pinisoli</name>
    <dbReference type="NCBI Taxonomy" id="2589080"/>
    <lineage>
        <taxon>Bacteria</taxon>
        <taxon>Pseudomonadati</taxon>
        <taxon>Pseudomonadota</taxon>
        <taxon>Gammaproteobacteria</taxon>
        <taxon>Lysobacterales</taxon>
        <taxon>Rhodanobacteraceae</taxon>
        <taxon>Luteibacter</taxon>
    </lineage>
</organism>
<feature type="chain" id="PRO_5021428001" evidence="1">
    <location>
        <begin position="19"/>
        <end position="167"/>
    </location>
</feature>
<name>A0A4Y5Z4Z3_9GAMM</name>